<dbReference type="InterPro" id="IPR022657">
    <property type="entry name" value="De-COase2_CS"/>
</dbReference>
<organism evidence="5 6">
    <name type="scientific">Aeoliella straminimaris</name>
    <dbReference type="NCBI Taxonomy" id="2954799"/>
    <lineage>
        <taxon>Bacteria</taxon>
        <taxon>Pseudomonadati</taxon>
        <taxon>Planctomycetota</taxon>
        <taxon>Planctomycetia</taxon>
        <taxon>Pirellulales</taxon>
        <taxon>Lacipirellulaceae</taxon>
        <taxon>Aeoliella</taxon>
    </lineage>
</organism>
<evidence type="ECO:0000256" key="2">
    <source>
        <dbReference type="ARBA" id="ARBA00022898"/>
    </source>
</evidence>
<keyword evidence="6" id="KW-1185">Reference proteome</keyword>
<protein>
    <submittedName>
        <fullName evidence="5">Y4yA family PLP-dependent enzyme</fullName>
    </submittedName>
</protein>
<evidence type="ECO:0000313" key="5">
    <source>
        <dbReference type="EMBL" id="MCO6046383.1"/>
    </source>
</evidence>
<reference evidence="5" key="1">
    <citation type="submission" date="2022-06" db="EMBL/GenBank/DDBJ databases">
        <title>Aeoliella straminimaris, a novel planctomycete from sediments.</title>
        <authorList>
            <person name="Vitorino I.R."/>
            <person name="Lage O.M."/>
        </authorList>
    </citation>
    <scope>NUCLEOTIDE SEQUENCE</scope>
    <source>
        <strain evidence="5">ICT_H6.2</strain>
    </source>
</reference>
<evidence type="ECO:0000259" key="4">
    <source>
        <dbReference type="Pfam" id="PF02784"/>
    </source>
</evidence>
<comment type="cofactor">
    <cofactor evidence="1">
        <name>pyridoxal 5'-phosphate</name>
        <dbReference type="ChEBI" id="CHEBI:597326"/>
    </cofactor>
</comment>
<sequence>MSVKIALPQENAPELNTEEPRDGCCGVVPLPGRIADWMRILLQDESLHPLVDQYGSPLNVVNITPFLTHAAALSRVAAERSVQFRPFFARKANKCLAFVDAAVDARLGLDCASSQEIQQSLSRGASPGDIICTAAVKGADLLKLCVSAGVTIAIDNFQELTAVDSLLREENSTAELALRISGFSHQGEKLHSRFGFDIDQIDELLSFLQERRSSRRSIAGLHFHLDGYCASERVSAIRQSLPLVDSLRRAGESVSFLDIGGGLPVCYLANEADWAQFWQEHERAITAKRGEVTYRNDPLGRFVHGDHVLGEPRIYPFYQQPTREAWLAAILDTEIDGTCIARQVKSRGLELRCQPGRSLLDDAGLTVARVEGVKPLWGGDIAVLLAMNSTQCRTSSVDFCVDPVLVEHRGKGRHLTQPGHQTGYLFGAYCTESDLIIKRRLLFPRGIGVGDLVVLPNTAGYFMHFFESRSHQFPLAKNVIYDPEFPEMLGLDKIDELPSEATQ</sequence>
<proteinExistence type="predicted"/>
<dbReference type="Gene3D" id="3.20.20.10">
    <property type="entry name" value="Alanine racemase"/>
    <property type="match status" value="1"/>
</dbReference>
<dbReference type="PROSITE" id="PS00879">
    <property type="entry name" value="ODR_DC_2_2"/>
    <property type="match status" value="1"/>
</dbReference>
<name>A0A9X2FDU2_9BACT</name>
<feature type="region of interest" description="Disordered" evidence="3">
    <location>
        <begin position="1"/>
        <end position="20"/>
    </location>
</feature>
<evidence type="ECO:0000256" key="3">
    <source>
        <dbReference type="SAM" id="MobiDB-lite"/>
    </source>
</evidence>
<accession>A0A9X2FDU2</accession>
<dbReference type="SUPFAM" id="SSF51419">
    <property type="entry name" value="PLP-binding barrel"/>
    <property type="match status" value="1"/>
</dbReference>
<feature type="domain" description="Orn/DAP/Arg decarboxylase 2 N-terminal" evidence="4">
    <location>
        <begin position="82"/>
        <end position="273"/>
    </location>
</feature>
<dbReference type="GO" id="GO:0009089">
    <property type="term" value="P:lysine biosynthetic process via diaminopimelate"/>
    <property type="evidence" value="ECO:0007669"/>
    <property type="project" value="TreeGrafter"/>
</dbReference>
<gene>
    <name evidence="5" type="ORF">NG895_20990</name>
</gene>
<dbReference type="Gene3D" id="2.40.37.10">
    <property type="entry name" value="Lyase, Ornithine Decarboxylase, Chain A, domain 1"/>
    <property type="match status" value="1"/>
</dbReference>
<dbReference type="RefSeq" id="WP_252854494.1">
    <property type="nucleotide sequence ID" value="NZ_JAMXLR010000072.1"/>
</dbReference>
<dbReference type="GO" id="GO:0008836">
    <property type="term" value="F:diaminopimelate decarboxylase activity"/>
    <property type="evidence" value="ECO:0007669"/>
    <property type="project" value="TreeGrafter"/>
</dbReference>
<dbReference type="PANTHER" id="PTHR43727">
    <property type="entry name" value="DIAMINOPIMELATE DECARBOXYLASE"/>
    <property type="match status" value="1"/>
</dbReference>
<dbReference type="PANTHER" id="PTHR43727:SF2">
    <property type="entry name" value="GROUP IV DECARBOXYLASE"/>
    <property type="match status" value="1"/>
</dbReference>
<dbReference type="Pfam" id="PF02784">
    <property type="entry name" value="Orn_Arg_deC_N"/>
    <property type="match status" value="1"/>
</dbReference>
<comment type="caution">
    <text evidence="5">The sequence shown here is derived from an EMBL/GenBank/DDBJ whole genome shotgun (WGS) entry which is preliminary data.</text>
</comment>
<dbReference type="InterPro" id="IPR022644">
    <property type="entry name" value="De-COase2_N"/>
</dbReference>
<dbReference type="AlphaFoldDB" id="A0A9X2FDU2"/>
<evidence type="ECO:0000256" key="1">
    <source>
        <dbReference type="ARBA" id="ARBA00001933"/>
    </source>
</evidence>
<dbReference type="SUPFAM" id="SSF50621">
    <property type="entry name" value="Alanine racemase C-terminal domain-like"/>
    <property type="match status" value="1"/>
</dbReference>
<dbReference type="InterPro" id="IPR029066">
    <property type="entry name" value="PLP-binding_barrel"/>
</dbReference>
<dbReference type="InterPro" id="IPR009006">
    <property type="entry name" value="Ala_racemase/Decarboxylase_C"/>
</dbReference>
<dbReference type="Proteomes" id="UP001155241">
    <property type="component" value="Unassembled WGS sequence"/>
</dbReference>
<dbReference type="EMBL" id="JAMXLR010000072">
    <property type="protein sequence ID" value="MCO6046383.1"/>
    <property type="molecule type" value="Genomic_DNA"/>
</dbReference>
<keyword evidence="2" id="KW-0663">Pyridoxal phosphate</keyword>
<evidence type="ECO:0000313" key="6">
    <source>
        <dbReference type="Proteomes" id="UP001155241"/>
    </source>
</evidence>